<evidence type="ECO:0000256" key="10">
    <source>
        <dbReference type="ARBA" id="ARBA00023180"/>
    </source>
</evidence>
<dbReference type="InterPro" id="IPR001320">
    <property type="entry name" value="Iontro_rcpt_C"/>
</dbReference>
<evidence type="ECO:0000256" key="12">
    <source>
        <dbReference type="ARBA" id="ARBA00023303"/>
    </source>
</evidence>
<dbReference type="PANTHER" id="PTHR42643">
    <property type="entry name" value="IONOTROPIC RECEPTOR 20A-RELATED"/>
    <property type="match status" value="1"/>
</dbReference>
<dbReference type="PANTHER" id="PTHR42643:SF24">
    <property type="entry name" value="IONOTROPIC RECEPTOR 60A"/>
    <property type="match status" value="1"/>
</dbReference>
<dbReference type="InterPro" id="IPR019594">
    <property type="entry name" value="Glu/Gly-bd"/>
</dbReference>
<keyword evidence="10" id="KW-0325">Glycoprotein</keyword>
<feature type="transmembrane region" description="Helical" evidence="13">
    <location>
        <begin position="112"/>
        <end position="131"/>
    </location>
</feature>
<feature type="non-terminal residue" evidence="16">
    <location>
        <position position="1"/>
    </location>
</feature>
<sequence>GVADANGSWNGMLGMIQRQEVDMALGPFAVSYQRTKVADFPATIFVLPHRLYLARPTGSYSLCDFVRLYQPKVWVMVVVSIVVTTAAVWLTTGVKGSFNPVKNTSFRRTTTSFTYIFLHVWGALLQASGTWKERGASGWLMGVWLLVAVVLASTYGSALVATLTVPRVALPISSVEQLVEQTAVPWRLEQGGIILQTFKTAEVKLYKKLLAGSEGVFPDCFASRYDIAQGKFAGLCDVLAGEMMVAESYSESGRCEFFSPRENIVTHSYTMIMKKGSTLTNHLNFWLSQLQERGWVEQLVRRSVNNGSICNLPPGQEDGHHPPTPLTIYQMWGVFAILVAGVGVAGLTFLVELIITLTSK</sequence>
<evidence type="ECO:0000256" key="13">
    <source>
        <dbReference type="SAM" id="Phobius"/>
    </source>
</evidence>
<gene>
    <name evidence="16" type="ORF">OTU49_008126</name>
</gene>
<keyword evidence="3" id="KW-0813">Transport</keyword>
<evidence type="ECO:0000256" key="8">
    <source>
        <dbReference type="ARBA" id="ARBA00023136"/>
    </source>
</evidence>
<feature type="domain" description="Ionotropic glutamate receptor C-terminal" evidence="14">
    <location>
        <begin position="72"/>
        <end position="342"/>
    </location>
</feature>
<dbReference type="AlphaFoldDB" id="A0AAW0WRT9"/>
<dbReference type="Pfam" id="PF00060">
    <property type="entry name" value="Lig_chan"/>
    <property type="match status" value="1"/>
</dbReference>
<evidence type="ECO:0000256" key="9">
    <source>
        <dbReference type="ARBA" id="ARBA00023170"/>
    </source>
</evidence>
<comment type="similarity">
    <text evidence="2">Belongs to the glutamate-gated ion channel (TC 1.A.10.1) family.</text>
</comment>
<proteinExistence type="inferred from homology"/>
<evidence type="ECO:0000313" key="17">
    <source>
        <dbReference type="Proteomes" id="UP001445076"/>
    </source>
</evidence>
<feature type="transmembrane region" description="Helical" evidence="13">
    <location>
        <begin position="143"/>
        <end position="165"/>
    </location>
</feature>
<dbReference type="SUPFAM" id="SSF53850">
    <property type="entry name" value="Periplasmic binding protein-like II"/>
    <property type="match status" value="1"/>
</dbReference>
<keyword evidence="11" id="KW-1071">Ligand-gated ion channel</keyword>
<keyword evidence="4" id="KW-1003">Cell membrane</keyword>
<evidence type="ECO:0000256" key="1">
    <source>
        <dbReference type="ARBA" id="ARBA00004651"/>
    </source>
</evidence>
<evidence type="ECO:0000256" key="5">
    <source>
        <dbReference type="ARBA" id="ARBA00022692"/>
    </source>
</evidence>
<dbReference type="Gene3D" id="3.40.190.10">
    <property type="entry name" value="Periplasmic binding protein-like II"/>
    <property type="match status" value="1"/>
</dbReference>
<reference evidence="16 17" key="1">
    <citation type="journal article" date="2024" name="BMC Genomics">
        <title>Genome assembly of redclaw crayfish (Cherax quadricarinatus) provides insights into its immune adaptation and hypoxia tolerance.</title>
        <authorList>
            <person name="Liu Z."/>
            <person name="Zheng J."/>
            <person name="Li H."/>
            <person name="Fang K."/>
            <person name="Wang S."/>
            <person name="He J."/>
            <person name="Zhou D."/>
            <person name="Weng S."/>
            <person name="Chi M."/>
            <person name="Gu Z."/>
            <person name="He J."/>
            <person name="Li F."/>
            <person name="Wang M."/>
        </authorList>
    </citation>
    <scope>NUCLEOTIDE SEQUENCE [LARGE SCALE GENOMIC DNA]</scope>
    <source>
        <strain evidence="16">ZL_2023a</strain>
    </source>
</reference>
<keyword evidence="6 13" id="KW-1133">Transmembrane helix</keyword>
<dbReference type="GO" id="GO:0005886">
    <property type="term" value="C:plasma membrane"/>
    <property type="evidence" value="ECO:0007669"/>
    <property type="project" value="UniProtKB-SubCell"/>
</dbReference>
<feature type="transmembrane region" description="Helical" evidence="13">
    <location>
        <begin position="331"/>
        <end position="355"/>
    </location>
</feature>
<keyword evidence="5 13" id="KW-0812">Transmembrane</keyword>
<name>A0AAW0WRT9_CHEQU</name>
<protein>
    <submittedName>
        <fullName evidence="16">Uncharacterized protein</fullName>
    </submittedName>
</protein>
<dbReference type="Proteomes" id="UP001445076">
    <property type="component" value="Unassembled WGS sequence"/>
</dbReference>
<keyword evidence="8 13" id="KW-0472">Membrane</keyword>
<keyword evidence="17" id="KW-1185">Reference proteome</keyword>
<comment type="caution">
    <text evidence="16">The sequence shown here is derived from an EMBL/GenBank/DDBJ whole genome shotgun (WGS) entry which is preliminary data.</text>
</comment>
<keyword evidence="7" id="KW-0406">Ion transport</keyword>
<dbReference type="Pfam" id="PF10613">
    <property type="entry name" value="Lig_chan-Glu_bd"/>
    <property type="match status" value="1"/>
</dbReference>
<keyword evidence="12" id="KW-0407">Ion channel</keyword>
<evidence type="ECO:0000313" key="16">
    <source>
        <dbReference type="EMBL" id="KAK8730174.1"/>
    </source>
</evidence>
<keyword evidence="9" id="KW-0675">Receptor</keyword>
<evidence type="ECO:0000256" key="11">
    <source>
        <dbReference type="ARBA" id="ARBA00023286"/>
    </source>
</evidence>
<evidence type="ECO:0000256" key="6">
    <source>
        <dbReference type="ARBA" id="ARBA00022989"/>
    </source>
</evidence>
<dbReference type="InterPro" id="IPR052192">
    <property type="entry name" value="Insect_Ionotropic_Sensory_Rcpt"/>
</dbReference>
<dbReference type="GO" id="GO:0015276">
    <property type="term" value="F:ligand-gated monoatomic ion channel activity"/>
    <property type="evidence" value="ECO:0007669"/>
    <property type="project" value="InterPro"/>
</dbReference>
<evidence type="ECO:0000256" key="2">
    <source>
        <dbReference type="ARBA" id="ARBA00008685"/>
    </source>
</evidence>
<evidence type="ECO:0000256" key="7">
    <source>
        <dbReference type="ARBA" id="ARBA00023065"/>
    </source>
</evidence>
<comment type="subcellular location">
    <subcellularLocation>
        <location evidence="1">Cell membrane</location>
        <topology evidence="1">Multi-pass membrane protein</topology>
    </subcellularLocation>
</comment>
<dbReference type="EMBL" id="JARKIK010000065">
    <property type="protein sequence ID" value="KAK8730174.1"/>
    <property type="molecule type" value="Genomic_DNA"/>
</dbReference>
<evidence type="ECO:0000256" key="4">
    <source>
        <dbReference type="ARBA" id="ARBA00022475"/>
    </source>
</evidence>
<accession>A0AAW0WRT9</accession>
<organism evidence="16 17">
    <name type="scientific">Cherax quadricarinatus</name>
    <name type="common">Australian red claw crayfish</name>
    <dbReference type="NCBI Taxonomy" id="27406"/>
    <lineage>
        <taxon>Eukaryota</taxon>
        <taxon>Metazoa</taxon>
        <taxon>Ecdysozoa</taxon>
        <taxon>Arthropoda</taxon>
        <taxon>Crustacea</taxon>
        <taxon>Multicrustacea</taxon>
        <taxon>Malacostraca</taxon>
        <taxon>Eumalacostraca</taxon>
        <taxon>Eucarida</taxon>
        <taxon>Decapoda</taxon>
        <taxon>Pleocyemata</taxon>
        <taxon>Astacidea</taxon>
        <taxon>Parastacoidea</taxon>
        <taxon>Parastacidae</taxon>
        <taxon>Cherax</taxon>
    </lineage>
</organism>
<evidence type="ECO:0000259" key="15">
    <source>
        <dbReference type="Pfam" id="PF10613"/>
    </source>
</evidence>
<feature type="transmembrane region" description="Helical" evidence="13">
    <location>
        <begin position="73"/>
        <end position="92"/>
    </location>
</feature>
<dbReference type="GO" id="GO:0050906">
    <property type="term" value="P:detection of stimulus involved in sensory perception"/>
    <property type="evidence" value="ECO:0007669"/>
    <property type="project" value="UniProtKB-ARBA"/>
</dbReference>
<evidence type="ECO:0000259" key="14">
    <source>
        <dbReference type="Pfam" id="PF00060"/>
    </source>
</evidence>
<dbReference type="Gene3D" id="1.10.287.70">
    <property type="match status" value="1"/>
</dbReference>
<feature type="domain" description="Ionotropic glutamate receptor L-glutamate and glycine-binding" evidence="15">
    <location>
        <begin position="3"/>
        <end position="42"/>
    </location>
</feature>
<evidence type="ECO:0000256" key="3">
    <source>
        <dbReference type="ARBA" id="ARBA00022448"/>
    </source>
</evidence>